<comment type="caution">
    <text evidence="1">The sequence shown here is derived from an EMBL/GenBank/DDBJ whole genome shotgun (WGS) entry which is preliminary data.</text>
</comment>
<evidence type="ECO:0000313" key="2">
    <source>
        <dbReference type="Proteomes" id="UP000814033"/>
    </source>
</evidence>
<keyword evidence="2" id="KW-1185">Reference proteome</keyword>
<dbReference type="EMBL" id="MU275896">
    <property type="protein sequence ID" value="KAI0047896.1"/>
    <property type="molecule type" value="Genomic_DNA"/>
</dbReference>
<protein>
    <submittedName>
        <fullName evidence="1">Cytochrome P450</fullName>
    </submittedName>
</protein>
<gene>
    <name evidence="1" type="ORF">FA95DRAFT_1491863</name>
</gene>
<organism evidence="1 2">
    <name type="scientific">Auriscalpium vulgare</name>
    <dbReference type="NCBI Taxonomy" id="40419"/>
    <lineage>
        <taxon>Eukaryota</taxon>
        <taxon>Fungi</taxon>
        <taxon>Dikarya</taxon>
        <taxon>Basidiomycota</taxon>
        <taxon>Agaricomycotina</taxon>
        <taxon>Agaricomycetes</taxon>
        <taxon>Russulales</taxon>
        <taxon>Auriscalpiaceae</taxon>
        <taxon>Auriscalpium</taxon>
    </lineage>
</organism>
<name>A0ACB8RWA9_9AGAM</name>
<reference evidence="1" key="2">
    <citation type="journal article" date="2022" name="New Phytol.">
        <title>Evolutionary transition to the ectomycorrhizal habit in the genomes of a hyperdiverse lineage of mushroom-forming fungi.</title>
        <authorList>
            <person name="Looney B."/>
            <person name="Miyauchi S."/>
            <person name="Morin E."/>
            <person name="Drula E."/>
            <person name="Courty P.E."/>
            <person name="Kohler A."/>
            <person name="Kuo A."/>
            <person name="LaButti K."/>
            <person name="Pangilinan J."/>
            <person name="Lipzen A."/>
            <person name="Riley R."/>
            <person name="Andreopoulos W."/>
            <person name="He G."/>
            <person name="Johnson J."/>
            <person name="Nolan M."/>
            <person name="Tritt A."/>
            <person name="Barry K.W."/>
            <person name="Grigoriev I.V."/>
            <person name="Nagy L.G."/>
            <person name="Hibbett D."/>
            <person name="Henrissat B."/>
            <person name="Matheny P.B."/>
            <person name="Labbe J."/>
            <person name="Martin F.M."/>
        </authorList>
    </citation>
    <scope>NUCLEOTIDE SEQUENCE</scope>
    <source>
        <strain evidence="1">FP105234-sp</strain>
    </source>
</reference>
<evidence type="ECO:0000313" key="1">
    <source>
        <dbReference type="EMBL" id="KAI0047896.1"/>
    </source>
</evidence>
<accession>A0ACB8RWA9</accession>
<proteinExistence type="predicted"/>
<sequence>MSVSLLVALAALAVALVAYVRGRARLPYPPGPKPWPVLGNVTDVRANEFWLAATDWAKEHGEIVYLHIAGQGLVFLNSIRVATELMDKRGAIYSDRAPLVMAGELCGAGDMVAFTRYGPVSRRQRRLMSLGLSKASIPAYHPLIASSTRPFLRNVLASPDDFVGAVRRYAGGLNLNVVYGLEVTRNDDPYLMKVEGATDLLANHITSGGGIWAVDILPFLKHLPDWLPGAGFKRKAAIWKKEIFESVDFPYNAVKANIATGTAVPSFCSTLLQQPDGLSELDEFDVKWTANSMYAASMDTTITTAQHFLLAMLAYPEHLKRAQAEIDSALGSGPGRLPTFEDRPMLPFVEAVFAETMRWAVPVPLALPHRLTEDDVFEGKLIPKGSLIFANVWAMLRDPEVYPEPDVFNPERFLEKVDDATARLRDPRGYVFGFGRRKCPGAHLVESSVWLLFAAMLATLDISPAVDAEGHPRHPVPVFDNSVFRTPNPFGVTLRPRSEQARRLIEDDT</sequence>
<dbReference type="Proteomes" id="UP000814033">
    <property type="component" value="Unassembled WGS sequence"/>
</dbReference>
<reference evidence="1" key="1">
    <citation type="submission" date="2021-02" db="EMBL/GenBank/DDBJ databases">
        <authorList>
            <consortium name="DOE Joint Genome Institute"/>
            <person name="Ahrendt S."/>
            <person name="Looney B.P."/>
            <person name="Miyauchi S."/>
            <person name="Morin E."/>
            <person name="Drula E."/>
            <person name="Courty P.E."/>
            <person name="Chicoki N."/>
            <person name="Fauchery L."/>
            <person name="Kohler A."/>
            <person name="Kuo A."/>
            <person name="Labutti K."/>
            <person name="Pangilinan J."/>
            <person name="Lipzen A."/>
            <person name="Riley R."/>
            <person name="Andreopoulos W."/>
            <person name="He G."/>
            <person name="Johnson J."/>
            <person name="Barry K.W."/>
            <person name="Grigoriev I.V."/>
            <person name="Nagy L."/>
            <person name="Hibbett D."/>
            <person name="Henrissat B."/>
            <person name="Matheny P.B."/>
            <person name="Labbe J."/>
            <person name="Martin F."/>
        </authorList>
    </citation>
    <scope>NUCLEOTIDE SEQUENCE</scope>
    <source>
        <strain evidence="1">FP105234-sp</strain>
    </source>
</reference>